<dbReference type="InterPro" id="IPR039425">
    <property type="entry name" value="RNA_pol_sigma-70-like"/>
</dbReference>
<dbReference type="InterPro" id="IPR007627">
    <property type="entry name" value="RNA_pol_sigma70_r2"/>
</dbReference>
<protein>
    <submittedName>
        <fullName evidence="9">SigE family RNA polymerase sigma factor</fullName>
    </submittedName>
</protein>
<dbReference type="InterPro" id="IPR014284">
    <property type="entry name" value="RNA_pol_sigma-70_dom"/>
</dbReference>
<dbReference type="PANTHER" id="PTHR43133">
    <property type="entry name" value="RNA POLYMERASE ECF-TYPE SIGMA FACTO"/>
    <property type="match status" value="1"/>
</dbReference>
<dbReference type="GO" id="GO:0003677">
    <property type="term" value="F:DNA binding"/>
    <property type="evidence" value="ECO:0007669"/>
    <property type="project" value="UniProtKB-KW"/>
</dbReference>
<evidence type="ECO:0000256" key="1">
    <source>
        <dbReference type="ARBA" id="ARBA00010641"/>
    </source>
</evidence>
<dbReference type="EMBL" id="JAEACQ010000194">
    <property type="protein sequence ID" value="MBL7628740.1"/>
    <property type="molecule type" value="Genomic_DNA"/>
</dbReference>
<evidence type="ECO:0000256" key="4">
    <source>
        <dbReference type="ARBA" id="ARBA00023125"/>
    </source>
</evidence>
<keyword evidence="5" id="KW-0804">Transcription</keyword>
<feature type="compositionally biased region" description="Gly residues" evidence="6">
    <location>
        <begin position="235"/>
        <end position="246"/>
    </location>
</feature>
<feature type="compositionally biased region" description="Low complexity" evidence="6">
    <location>
        <begin position="11"/>
        <end position="27"/>
    </location>
</feature>
<gene>
    <name evidence="9" type="ORF">I7412_16585</name>
</gene>
<evidence type="ECO:0000256" key="6">
    <source>
        <dbReference type="SAM" id="MobiDB-lite"/>
    </source>
</evidence>
<sequence length="296" mass="31221">MPSPGPTRSLAPAAGASPATATAPPHHTSAHHGSAHHGSEPAAADTSAGGPAGAFPPPPAHDLTGPAGGRTGARRAQADFERFFEDHHRDLARLAFLLLSDREAAEEVTADALTSAWMHWDRVQAADNPLAYVRRSVANLAANRIRRSVLERSVLAKLGRQQTSQATTGPDVPAVIDLQWALDQLPARKRQCVVLRYGYDMSEAETADWLGISVGTVKSQTSKAVTELERLLASGGSGSPSAAGGGRHQRRHRDSAAANRGRVASRAQGGRARQNRASAPSEPTRTAFMRLRGGEA</sequence>
<accession>A0A937UQZ3</accession>
<organism evidence="9 10">
    <name type="scientific">Frankia nepalensis</name>
    <dbReference type="NCBI Taxonomy" id="1836974"/>
    <lineage>
        <taxon>Bacteria</taxon>
        <taxon>Bacillati</taxon>
        <taxon>Actinomycetota</taxon>
        <taxon>Actinomycetes</taxon>
        <taxon>Frankiales</taxon>
        <taxon>Frankiaceae</taxon>
        <taxon>Frankia</taxon>
    </lineage>
</organism>
<dbReference type="Proteomes" id="UP000604475">
    <property type="component" value="Unassembled WGS sequence"/>
</dbReference>
<evidence type="ECO:0000256" key="2">
    <source>
        <dbReference type="ARBA" id="ARBA00023015"/>
    </source>
</evidence>
<keyword evidence="4" id="KW-0238">DNA-binding</keyword>
<dbReference type="GO" id="GO:0006352">
    <property type="term" value="P:DNA-templated transcription initiation"/>
    <property type="evidence" value="ECO:0007669"/>
    <property type="project" value="InterPro"/>
</dbReference>
<name>A0A937UQZ3_9ACTN</name>
<dbReference type="InterPro" id="IPR014325">
    <property type="entry name" value="RNA_pol_sigma-E_actinobac"/>
</dbReference>
<keyword evidence="3" id="KW-0731">Sigma factor</keyword>
<comment type="caution">
    <text evidence="9">The sequence shown here is derived from an EMBL/GenBank/DDBJ whole genome shotgun (WGS) entry which is preliminary data.</text>
</comment>
<dbReference type="NCBIfam" id="TIGR02937">
    <property type="entry name" value="sigma70-ECF"/>
    <property type="match status" value="1"/>
</dbReference>
<evidence type="ECO:0000256" key="3">
    <source>
        <dbReference type="ARBA" id="ARBA00023082"/>
    </source>
</evidence>
<dbReference type="InterPro" id="IPR013325">
    <property type="entry name" value="RNA_pol_sigma_r2"/>
</dbReference>
<feature type="compositionally biased region" description="Low complexity" evidence="6">
    <location>
        <begin position="260"/>
        <end position="279"/>
    </location>
</feature>
<dbReference type="Gene3D" id="1.10.1740.10">
    <property type="match status" value="1"/>
</dbReference>
<dbReference type="SUPFAM" id="SSF88659">
    <property type="entry name" value="Sigma3 and sigma4 domains of RNA polymerase sigma factors"/>
    <property type="match status" value="1"/>
</dbReference>
<evidence type="ECO:0000259" key="7">
    <source>
        <dbReference type="Pfam" id="PF04542"/>
    </source>
</evidence>
<dbReference type="GO" id="GO:0016987">
    <property type="term" value="F:sigma factor activity"/>
    <property type="evidence" value="ECO:0007669"/>
    <property type="project" value="UniProtKB-KW"/>
</dbReference>
<proteinExistence type="inferred from homology"/>
<feature type="region of interest" description="Disordered" evidence="6">
    <location>
        <begin position="232"/>
        <end position="296"/>
    </location>
</feature>
<dbReference type="SUPFAM" id="SSF88946">
    <property type="entry name" value="Sigma2 domain of RNA polymerase sigma factors"/>
    <property type="match status" value="1"/>
</dbReference>
<dbReference type="InterPro" id="IPR013249">
    <property type="entry name" value="RNA_pol_sigma70_r4_t2"/>
</dbReference>
<dbReference type="NCBIfam" id="TIGR02983">
    <property type="entry name" value="SigE-fam_strep"/>
    <property type="match status" value="1"/>
</dbReference>
<dbReference type="InterPro" id="IPR036388">
    <property type="entry name" value="WH-like_DNA-bd_sf"/>
</dbReference>
<feature type="domain" description="RNA polymerase sigma-70 region 2" evidence="7">
    <location>
        <begin position="83"/>
        <end position="147"/>
    </location>
</feature>
<evidence type="ECO:0000313" key="10">
    <source>
        <dbReference type="Proteomes" id="UP000604475"/>
    </source>
</evidence>
<comment type="similarity">
    <text evidence="1">Belongs to the sigma-70 factor family. ECF subfamily.</text>
</comment>
<evidence type="ECO:0000259" key="8">
    <source>
        <dbReference type="Pfam" id="PF08281"/>
    </source>
</evidence>
<feature type="region of interest" description="Disordered" evidence="6">
    <location>
        <begin position="1"/>
        <end position="74"/>
    </location>
</feature>
<evidence type="ECO:0000313" key="9">
    <source>
        <dbReference type="EMBL" id="MBL7628740.1"/>
    </source>
</evidence>
<dbReference type="PANTHER" id="PTHR43133:SF50">
    <property type="entry name" value="ECF RNA POLYMERASE SIGMA FACTOR SIGM"/>
    <property type="match status" value="1"/>
</dbReference>
<keyword evidence="2" id="KW-0805">Transcription regulation</keyword>
<dbReference type="Pfam" id="PF08281">
    <property type="entry name" value="Sigma70_r4_2"/>
    <property type="match status" value="1"/>
</dbReference>
<dbReference type="Gene3D" id="1.10.10.10">
    <property type="entry name" value="Winged helix-like DNA-binding domain superfamily/Winged helix DNA-binding domain"/>
    <property type="match status" value="1"/>
</dbReference>
<keyword evidence="10" id="KW-1185">Reference proteome</keyword>
<dbReference type="Pfam" id="PF04542">
    <property type="entry name" value="Sigma70_r2"/>
    <property type="match status" value="1"/>
</dbReference>
<dbReference type="InterPro" id="IPR013324">
    <property type="entry name" value="RNA_pol_sigma_r3/r4-like"/>
</dbReference>
<dbReference type="AlphaFoldDB" id="A0A937UQZ3"/>
<reference evidence="9" key="1">
    <citation type="submission" date="2020-12" db="EMBL/GenBank/DDBJ databases">
        <title>Genomic characterization of non-nitrogen-fixing Frankia strains.</title>
        <authorList>
            <person name="Carlos-Shanley C."/>
            <person name="Guerra T."/>
            <person name="Hahn D."/>
        </authorList>
    </citation>
    <scope>NUCLEOTIDE SEQUENCE</scope>
    <source>
        <strain evidence="9">CN6</strain>
    </source>
</reference>
<dbReference type="CDD" id="cd06171">
    <property type="entry name" value="Sigma70_r4"/>
    <property type="match status" value="1"/>
</dbReference>
<evidence type="ECO:0000256" key="5">
    <source>
        <dbReference type="ARBA" id="ARBA00023163"/>
    </source>
</evidence>
<feature type="domain" description="RNA polymerase sigma factor 70 region 4 type 2" evidence="8">
    <location>
        <begin position="181"/>
        <end position="227"/>
    </location>
</feature>